<dbReference type="EMBL" id="EF474112">
    <property type="protein sequence ID" value="ABU93313.1"/>
    <property type="molecule type" value="mRNA"/>
</dbReference>
<gene>
    <name evidence="3" type="primary">CPB4</name>
</gene>
<dbReference type="SMART" id="SM00645">
    <property type="entry name" value="Pept_C1"/>
    <property type="match status" value="1"/>
</dbReference>
<dbReference type="GO" id="GO:0006508">
    <property type="term" value="P:proteolysis"/>
    <property type="evidence" value="ECO:0007669"/>
    <property type="project" value="UniProtKB-KW"/>
</dbReference>
<dbReference type="InterPro" id="IPR025661">
    <property type="entry name" value="Pept_asp_AS"/>
</dbReference>
<sequence length="281" mass="30826">MFFFLFASVVAESIVETINNDPTSTWVAAEYPRSVINVAKFRAMLGAELGPHMPYVQPLSLSEPTEFDAREQWPGKILPVRDQASCGSCWAHSVAEAMGDAQNIAGCPRGAMSVQDLVSCDKTDSACNGGDMKKAQEYLVKTGITTEACVKYVSGSGRVPACPSKCDNGSQIIRYKLQSWKSVEPSEIMQALMEYGPLSCGFMVYSDFMNYRSGVYQHKSGYFEGGHAVLLCGWGVENGLPYWLVQNSWGPAWGEKGFFKILRGSNHCEIESYVTLGVPKC</sequence>
<evidence type="ECO:0000259" key="2">
    <source>
        <dbReference type="SMART" id="SM00645"/>
    </source>
</evidence>
<dbReference type="Pfam" id="PF00112">
    <property type="entry name" value="Peptidase_C1"/>
    <property type="match status" value="1"/>
</dbReference>
<organism evidence="3">
    <name type="scientific">Monocercomonoides sp. PA</name>
    <dbReference type="NCBI Taxonomy" id="302782"/>
    <lineage>
        <taxon>Eukaryota</taxon>
        <taxon>Metamonada</taxon>
        <taxon>Preaxostyla</taxon>
        <taxon>Oxymonadida</taxon>
        <taxon>Polymastigidae</taxon>
        <taxon>Monocercomonoides</taxon>
    </lineage>
</organism>
<comment type="similarity">
    <text evidence="1">Belongs to the peptidase C1 family.</text>
</comment>
<dbReference type="PANTHER" id="PTHR12411">
    <property type="entry name" value="CYSTEINE PROTEASE FAMILY C1-RELATED"/>
    <property type="match status" value="1"/>
</dbReference>
<dbReference type="PROSITE" id="PS00139">
    <property type="entry name" value="THIOL_PROTEASE_CYS"/>
    <property type="match status" value="1"/>
</dbReference>
<evidence type="ECO:0000313" key="3">
    <source>
        <dbReference type="EMBL" id="ABU93313.1"/>
    </source>
</evidence>
<dbReference type="PRINTS" id="PR00705">
    <property type="entry name" value="PAPAIN"/>
</dbReference>
<dbReference type="CDD" id="cd02620">
    <property type="entry name" value="Peptidase_C1A_CathepsinB"/>
    <property type="match status" value="1"/>
</dbReference>
<reference evidence="3" key="1">
    <citation type="journal article" date="2008" name="J. Eukaryot. Microbiol.">
        <title>Phylogenetic and primary sequence characterization of cathepsin B cysteine proteases from the oxymonad flagellate Monocercomonoides.</title>
        <authorList>
            <person name="Dacks J.B."/>
            <person name="Kuru T."/>
            <person name="Liapounova N.A."/>
            <person name="Gedamu L."/>
        </authorList>
    </citation>
    <scope>NUCLEOTIDE SEQUENCE</scope>
</reference>
<dbReference type="PROSITE" id="PS00640">
    <property type="entry name" value="THIOL_PROTEASE_ASN"/>
    <property type="match status" value="1"/>
</dbReference>
<proteinExistence type="evidence at transcript level"/>
<dbReference type="AlphaFoldDB" id="B1NHV7"/>
<evidence type="ECO:0000256" key="1">
    <source>
        <dbReference type="ARBA" id="ARBA00008455"/>
    </source>
</evidence>
<name>B1NHV7_9EUKA</name>
<protein>
    <submittedName>
        <fullName evidence="3">Cathepsin B4 cysteine protease</fullName>
    </submittedName>
</protein>
<dbReference type="InterPro" id="IPR013128">
    <property type="entry name" value="Peptidase_C1A"/>
</dbReference>
<dbReference type="InterPro" id="IPR038765">
    <property type="entry name" value="Papain-like_cys_pep_sf"/>
</dbReference>
<dbReference type="Gene3D" id="3.90.70.10">
    <property type="entry name" value="Cysteine proteinases"/>
    <property type="match status" value="1"/>
</dbReference>
<keyword evidence="3" id="KW-0378">Hydrolase</keyword>
<keyword evidence="3" id="KW-0645">Protease</keyword>
<accession>B1NHV7</accession>
<dbReference type="GO" id="GO:0008234">
    <property type="term" value="F:cysteine-type peptidase activity"/>
    <property type="evidence" value="ECO:0007669"/>
    <property type="project" value="InterPro"/>
</dbReference>
<dbReference type="InterPro" id="IPR000169">
    <property type="entry name" value="Pept_cys_AS"/>
</dbReference>
<dbReference type="SUPFAM" id="SSF54001">
    <property type="entry name" value="Cysteine proteinases"/>
    <property type="match status" value="1"/>
</dbReference>
<feature type="domain" description="Peptidase C1A papain C-terminal" evidence="2">
    <location>
        <begin position="63"/>
        <end position="278"/>
    </location>
</feature>
<dbReference type="InterPro" id="IPR000668">
    <property type="entry name" value="Peptidase_C1A_C"/>
</dbReference>